<gene>
    <name evidence="1" type="ORF">MILVUS5_LOCUS30516</name>
</gene>
<accession>A0ACB0L8N8</accession>
<sequence length="268" mass="30051">MEPNEKVSEYFNRITQLSNAMESCGEVVTDHNIVSKIMCTLSYKFDTISVAIPESKDLSTMNVEELQCSLEAYDQSVNERSKDRGIDQALQAQTFKKNGGNKWKGKNKYENGNSQNDSNNKAGKKFQDSTNNEESKANMAKNDSGSEQDPLLMMATTNDDLDKQEGWYLDTCCSNHMTGHRDWLVNYDSSRNSTIRFADSRTIKSEGIGDVLIKGKNGDQALITGVLYVPNMQSNLLSMGQLVEKGFTMTLGNNQMKVYNVENKLKIN</sequence>
<proteinExistence type="predicted"/>
<keyword evidence="2" id="KW-1185">Reference proteome</keyword>
<comment type="caution">
    <text evidence="1">The sequence shown here is derived from an EMBL/GenBank/DDBJ whole genome shotgun (WGS) entry which is preliminary data.</text>
</comment>
<reference evidence="1" key="1">
    <citation type="submission" date="2023-10" db="EMBL/GenBank/DDBJ databases">
        <authorList>
            <person name="Rodriguez Cubillos JULIANA M."/>
            <person name="De Vega J."/>
        </authorList>
    </citation>
    <scope>NUCLEOTIDE SEQUENCE</scope>
</reference>
<dbReference type="EMBL" id="CASHSV030000513">
    <property type="protein sequence ID" value="CAJ2665556.1"/>
    <property type="molecule type" value="Genomic_DNA"/>
</dbReference>
<organism evidence="1 2">
    <name type="scientific">Trifolium pratense</name>
    <name type="common">Red clover</name>
    <dbReference type="NCBI Taxonomy" id="57577"/>
    <lineage>
        <taxon>Eukaryota</taxon>
        <taxon>Viridiplantae</taxon>
        <taxon>Streptophyta</taxon>
        <taxon>Embryophyta</taxon>
        <taxon>Tracheophyta</taxon>
        <taxon>Spermatophyta</taxon>
        <taxon>Magnoliopsida</taxon>
        <taxon>eudicotyledons</taxon>
        <taxon>Gunneridae</taxon>
        <taxon>Pentapetalae</taxon>
        <taxon>rosids</taxon>
        <taxon>fabids</taxon>
        <taxon>Fabales</taxon>
        <taxon>Fabaceae</taxon>
        <taxon>Papilionoideae</taxon>
        <taxon>50 kb inversion clade</taxon>
        <taxon>NPAAA clade</taxon>
        <taxon>Hologalegina</taxon>
        <taxon>IRL clade</taxon>
        <taxon>Trifolieae</taxon>
        <taxon>Trifolium</taxon>
    </lineage>
</organism>
<dbReference type="Proteomes" id="UP001177021">
    <property type="component" value="Unassembled WGS sequence"/>
</dbReference>
<protein>
    <submittedName>
        <fullName evidence="1">Uncharacterized protein</fullName>
    </submittedName>
</protein>
<evidence type="ECO:0000313" key="2">
    <source>
        <dbReference type="Proteomes" id="UP001177021"/>
    </source>
</evidence>
<name>A0ACB0L8N8_TRIPR</name>
<evidence type="ECO:0000313" key="1">
    <source>
        <dbReference type="EMBL" id="CAJ2665556.1"/>
    </source>
</evidence>